<reference evidence="1" key="1">
    <citation type="journal article" date="2014" name="Front. Microbiol.">
        <title>High frequency of phylogenetically diverse reductive dehalogenase-homologous genes in deep subseafloor sedimentary metagenomes.</title>
        <authorList>
            <person name="Kawai M."/>
            <person name="Futagami T."/>
            <person name="Toyoda A."/>
            <person name="Takaki Y."/>
            <person name="Nishi S."/>
            <person name="Hori S."/>
            <person name="Arai W."/>
            <person name="Tsubouchi T."/>
            <person name="Morono Y."/>
            <person name="Uchiyama I."/>
            <person name="Ito T."/>
            <person name="Fujiyama A."/>
            <person name="Inagaki F."/>
            <person name="Takami H."/>
        </authorList>
    </citation>
    <scope>NUCLEOTIDE SEQUENCE</scope>
    <source>
        <strain evidence="1">Expedition CK06-06</strain>
    </source>
</reference>
<sequence length="55" mass="6731">FIRSMTLRILLEIYLKIYGGNIGMYPIALPWVNNYKNKNYRIYTLKLEFLSFFYN</sequence>
<proteinExistence type="predicted"/>
<organism evidence="1">
    <name type="scientific">marine sediment metagenome</name>
    <dbReference type="NCBI Taxonomy" id="412755"/>
    <lineage>
        <taxon>unclassified sequences</taxon>
        <taxon>metagenomes</taxon>
        <taxon>ecological metagenomes</taxon>
    </lineage>
</organism>
<accession>X1FQ73</accession>
<dbReference type="AlphaFoldDB" id="X1FQ73"/>
<name>X1FQ73_9ZZZZ</name>
<gene>
    <name evidence="1" type="ORF">S03H2_10340</name>
</gene>
<comment type="caution">
    <text evidence="1">The sequence shown here is derived from an EMBL/GenBank/DDBJ whole genome shotgun (WGS) entry which is preliminary data.</text>
</comment>
<feature type="non-terminal residue" evidence="1">
    <location>
        <position position="1"/>
    </location>
</feature>
<dbReference type="EMBL" id="BARU01005323">
    <property type="protein sequence ID" value="GAH34675.1"/>
    <property type="molecule type" value="Genomic_DNA"/>
</dbReference>
<evidence type="ECO:0000313" key="1">
    <source>
        <dbReference type="EMBL" id="GAH34675.1"/>
    </source>
</evidence>
<protein>
    <submittedName>
        <fullName evidence="1">Uncharacterized protein</fullName>
    </submittedName>
</protein>